<dbReference type="Pfam" id="PF07686">
    <property type="entry name" value="V-set"/>
    <property type="match status" value="1"/>
</dbReference>
<evidence type="ECO:0000256" key="1">
    <source>
        <dbReference type="ARBA" id="ARBA00004370"/>
    </source>
</evidence>
<sequence>MISFLNPFAFVPIFVAGVETWLSGPKEVTSWTGNSVNITCQYSEYYTEDVKYWCEKRTSSCNVLVKSDGSVKSLQDQRILTLHDNTARQEFRVTMTGLEADDEGWYKCGIKRTIFDDTIPVSGDPGSLPGSSLRGVCMFSLCLRGFPPGTPVSSHSPKTCRLGGLAILNWP</sequence>
<dbReference type="SUPFAM" id="SSF48726">
    <property type="entry name" value="Immunoglobulin"/>
    <property type="match status" value="1"/>
</dbReference>
<keyword evidence="3" id="KW-0472">Membrane</keyword>
<reference evidence="6" key="3">
    <citation type="submission" date="2025-09" db="UniProtKB">
        <authorList>
            <consortium name="Ensembl"/>
        </authorList>
    </citation>
    <scope>IDENTIFICATION</scope>
</reference>
<comment type="subcellular location">
    <subcellularLocation>
        <location evidence="1">Membrane</location>
    </subcellularLocation>
</comment>
<proteinExistence type="predicted"/>
<dbReference type="GeneTree" id="ENSGT00970000194563"/>
<dbReference type="PROSITE" id="PS50835">
    <property type="entry name" value="IG_LIKE"/>
    <property type="match status" value="1"/>
</dbReference>
<feature type="domain" description="Ig-like" evidence="5">
    <location>
        <begin position="12"/>
        <end position="122"/>
    </location>
</feature>
<dbReference type="Proteomes" id="UP000694620">
    <property type="component" value="Chromosome 3"/>
</dbReference>
<evidence type="ECO:0000313" key="6">
    <source>
        <dbReference type="Ensembl" id="ENSECRP00000006011.1"/>
    </source>
</evidence>
<dbReference type="PANTHER" id="PTHR11860">
    <property type="entry name" value="POLYMERIC-IMMUNOGLOBULIN RECEPTOR"/>
    <property type="match status" value="1"/>
</dbReference>
<dbReference type="PANTHER" id="PTHR11860:SF111">
    <property type="entry name" value="IMMUNOGLOBULIN SUBTYPE DOMAIN-CONTAINING PROTEIN"/>
    <property type="match status" value="1"/>
</dbReference>
<name>A0A8C4RSA4_ERPCA</name>
<dbReference type="AlphaFoldDB" id="A0A8C4RSA4"/>
<keyword evidence="2" id="KW-0812">Transmembrane</keyword>
<feature type="signal peptide" evidence="4">
    <location>
        <begin position="1"/>
        <end position="20"/>
    </location>
</feature>
<dbReference type="Gene3D" id="2.60.40.10">
    <property type="entry name" value="Immunoglobulins"/>
    <property type="match status" value="1"/>
</dbReference>
<keyword evidence="7" id="KW-1185">Reference proteome</keyword>
<evidence type="ECO:0000256" key="2">
    <source>
        <dbReference type="ARBA" id="ARBA00022692"/>
    </source>
</evidence>
<accession>A0A8C4RSA4</accession>
<dbReference type="CDD" id="cd05716">
    <property type="entry name" value="IgV_pIgR_like"/>
    <property type="match status" value="1"/>
</dbReference>
<reference evidence="6" key="1">
    <citation type="submission" date="2021-06" db="EMBL/GenBank/DDBJ databases">
        <authorList>
            <consortium name="Wellcome Sanger Institute Data Sharing"/>
        </authorList>
    </citation>
    <scope>NUCLEOTIDE SEQUENCE [LARGE SCALE GENOMIC DNA]</scope>
</reference>
<dbReference type="InterPro" id="IPR050671">
    <property type="entry name" value="CD300_family_receptors"/>
</dbReference>
<dbReference type="InterPro" id="IPR036179">
    <property type="entry name" value="Ig-like_dom_sf"/>
</dbReference>
<evidence type="ECO:0000313" key="7">
    <source>
        <dbReference type="Proteomes" id="UP000694620"/>
    </source>
</evidence>
<dbReference type="GO" id="GO:0005886">
    <property type="term" value="C:plasma membrane"/>
    <property type="evidence" value="ECO:0007669"/>
    <property type="project" value="TreeGrafter"/>
</dbReference>
<reference evidence="6" key="2">
    <citation type="submission" date="2025-08" db="UniProtKB">
        <authorList>
            <consortium name="Ensembl"/>
        </authorList>
    </citation>
    <scope>IDENTIFICATION</scope>
</reference>
<dbReference type="GO" id="GO:0004888">
    <property type="term" value="F:transmembrane signaling receptor activity"/>
    <property type="evidence" value="ECO:0007669"/>
    <property type="project" value="TreeGrafter"/>
</dbReference>
<evidence type="ECO:0000256" key="3">
    <source>
        <dbReference type="ARBA" id="ARBA00023136"/>
    </source>
</evidence>
<evidence type="ECO:0000256" key="4">
    <source>
        <dbReference type="SAM" id="SignalP"/>
    </source>
</evidence>
<organism evidence="6 7">
    <name type="scientific">Erpetoichthys calabaricus</name>
    <name type="common">Rope fish</name>
    <name type="synonym">Calamoichthys calabaricus</name>
    <dbReference type="NCBI Taxonomy" id="27687"/>
    <lineage>
        <taxon>Eukaryota</taxon>
        <taxon>Metazoa</taxon>
        <taxon>Chordata</taxon>
        <taxon>Craniata</taxon>
        <taxon>Vertebrata</taxon>
        <taxon>Euteleostomi</taxon>
        <taxon>Actinopterygii</taxon>
        <taxon>Polypteriformes</taxon>
        <taxon>Polypteridae</taxon>
        <taxon>Erpetoichthys</taxon>
    </lineage>
</organism>
<feature type="chain" id="PRO_5034336401" description="Ig-like domain-containing protein" evidence="4">
    <location>
        <begin position="21"/>
        <end position="171"/>
    </location>
</feature>
<dbReference type="InterPro" id="IPR007110">
    <property type="entry name" value="Ig-like_dom"/>
</dbReference>
<evidence type="ECO:0000259" key="5">
    <source>
        <dbReference type="PROSITE" id="PS50835"/>
    </source>
</evidence>
<dbReference type="Ensembl" id="ENSECRT00000006110.1">
    <property type="protein sequence ID" value="ENSECRP00000006011.1"/>
    <property type="gene ID" value="ENSECRG00000004017.1"/>
</dbReference>
<dbReference type="InterPro" id="IPR013783">
    <property type="entry name" value="Ig-like_fold"/>
</dbReference>
<keyword evidence="4" id="KW-0732">Signal</keyword>
<protein>
    <recommendedName>
        <fullName evidence="5">Ig-like domain-containing protein</fullName>
    </recommendedName>
</protein>
<dbReference type="InterPro" id="IPR013106">
    <property type="entry name" value="Ig_V-set"/>
</dbReference>